<evidence type="ECO:0000313" key="1">
    <source>
        <dbReference type="EMBL" id="KAG7528850.1"/>
    </source>
</evidence>
<evidence type="ECO:0000313" key="2">
    <source>
        <dbReference type="Proteomes" id="UP000812966"/>
    </source>
</evidence>
<organism evidence="1 2">
    <name type="scientific">Filobasidium floriforme</name>
    <dbReference type="NCBI Taxonomy" id="5210"/>
    <lineage>
        <taxon>Eukaryota</taxon>
        <taxon>Fungi</taxon>
        <taxon>Dikarya</taxon>
        <taxon>Basidiomycota</taxon>
        <taxon>Agaricomycotina</taxon>
        <taxon>Tremellomycetes</taxon>
        <taxon>Filobasidiales</taxon>
        <taxon>Filobasidiaceae</taxon>
        <taxon>Filobasidium</taxon>
    </lineage>
</organism>
<comment type="caution">
    <text evidence="1">The sequence shown here is derived from an EMBL/GenBank/DDBJ whole genome shotgun (WGS) entry which is preliminary data.</text>
</comment>
<dbReference type="Proteomes" id="UP000812966">
    <property type="component" value="Unassembled WGS sequence"/>
</dbReference>
<sequence>MALVRNLRVTPHIDQGDDPEGYVLMTNVGSHKESHLVVGTPNLQYKLAYVPGTALVLFSHENVLKWDV</sequence>
<dbReference type="EMBL" id="JABELV010000165">
    <property type="protein sequence ID" value="KAG7528850.1"/>
    <property type="molecule type" value="Genomic_DNA"/>
</dbReference>
<dbReference type="AlphaFoldDB" id="A0A8K0NNJ2"/>
<gene>
    <name evidence="1" type="ORF">FFLO_05910</name>
</gene>
<proteinExistence type="predicted"/>
<reference evidence="1" key="1">
    <citation type="submission" date="2020-04" db="EMBL/GenBank/DDBJ databases">
        <title>Analysis of mating type loci in Filobasidium floriforme.</title>
        <authorList>
            <person name="Nowrousian M."/>
        </authorList>
    </citation>
    <scope>NUCLEOTIDE SEQUENCE</scope>
    <source>
        <strain evidence="1">CBS 6242</strain>
    </source>
</reference>
<protein>
    <submittedName>
        <fullName evidence="1">Uncharacterized protein</fullName>
    </submittedName>
</protein>
<name>A0A8K0NNJ2_9TREE</name>
<accession>A0A8K0NNJ2</accession>
<keyword evidence="2" id="KW-1185">Reference proteome</keyword>